<keyword evidence="2 4" id="KW-0442">Lipid degradation</keyword>
<keyword evidence="3 4" id="KW-0443">Lipid metabolism</keyword>
<dbReference type="InterPro" id="IPR002641">
    <property type="entry name" value="PNPLA_dom"/>
</dbReference>
<dbReference type="PROSITE" id="PS51635">
    <property type="entry name" value="PNPLA"/>
    <property type="match status" value="1"/>
</dbReference>
<proteinExistence type="predicted"/>
<evidence type="ECO:0000256" key="4">
    <source>
        <dbReference type="PROSITE-ProRule" id="PRU01161"/>
    </source>
</evidence>
<reference evidence="7" key="1">
    <citation type="journal article" date="2019" name="Int. J. Syst. Evol. Microbiol.">
        <title>The Global Catalogue of Microorganisms (GCM) 10K type strain sequencing project: providing services to taxonomists for standard genome sequencing and annotation.</title>
        <authorList>
            <consortium name="The Broad Institute Genomics Platform"/>
            <consortium name="The Broad Institute Genome Sequencing Center for Infectious Disease"/>
            <person name="Wu L."/>
            <person name="Ma J."/>
        </authorList>
    </citation>
    <scope>NUCLEOTIDE SEQUENCE [LARGE SCALE GENOMIC DNA]</scope>
    <source>
        <strain evidence="7">NBRC 111756</strain>
    </source>
</reference>
<feature type="short sequence motif" description="GXGXXG" evidence="4">
    <location>
        <begin position="12"/>
        <end position="17"/>
    </location>
</feature>
<dbReference type="PANTHER" id="PTHR14226:SF78">
    <property type="entry name" value="SLR0060 PROTEIN"/>
    <property type="match status" value="1"/>
</dbReference>
<dbReference type="EMBL" id="JBHSWE010000001">
    <property type="protein sequence ID" value="MFC6671007.1"/>
    <property type="molecule type" value="Genomic_DNA"/>
</dbReference>
<protein>
    <submittedName>
        <fullName evidence="6">Patatin-like phospholipase family protein</fullName>
    </submittedName>
</protein>
<feature type="active site" description="Nucleophile" evidence="4">
    <location>
        <position position="42"/>
    </location>
</feature>
<dbReference type="InterPro" id="IPR016035">
    <property type="entry name" value="Acyl_Trfase/lysoPLipase"/>
</dbReference>
<dbReference type="Pfam" id="PF01734">
    <property type="entry name" value="Patatin"/>
    <property type="match status" value="1"/>
</dbReference>
<evidence type="ECO:0000256" key="3">
    <source>
        <dbReference type="ARBA" id="ARBA00023098"/>
    </source>
</evidence>
<dbReference type="RefSeq" id="WP_379909510.1">
    <property type="nucleotide sequence ID" value="NZ_JBHSWE010000001.1"/>
</dbReference>
<organism evidence="6 7">
    <name type="scientific">Marinobacterium aestuariivivens</name>
    <dbReference type="NCBI Taxonomy" id="1698799"/>
    <lineage>
        <taxon>Bacteria</taxon>
        <taxon>Pseudomonadati</taxon>
        <taxon>Pseudomonadota</taxon>
        <taxon>Gammaproteobacteria</taxon>
        <taxon>Oceanospirillales</taxon>
        <taxon>Oceanospirillaceae</taxon>
        <taxon>Marinobacterium</taxon>
    </lineage>
</organism>
<gene>
    <name evidence="6" type="ORF">ACFQDL_13740</name>
</gene>
<accession>A0ABW2A0L0</accession>
<feature type="short sequence motif" description="DGA/G" evidence="4">
    <location>
        <begin position="187"/>
        <end position="189"/>
    </location>
</feature>
<sequence length="333" mass="37331">MSVRTVNLGLQGGGAHGAFTWGVLDRLLEEPRLRIEGISGTSAGAMNAVMLASGWLQQGPEGARAQLARFWHQVSLHALPELSSVLPGDPSRQALAGWMLQLSQFLSPYDTNPLDLNPLRALVERLVDFGQLRSASPFNLFIAATDVQSGKIRLFRERELHAEHLLASACLPNLHQAIEIDGHSYWDGGFSGNPAIYPLIFDCDSEDILVVLLQPLLRVGTPLTAAAIQERISEFGFQSTFLREMRAISHIQHEVRRMPLSIGAFERRMRRLRLHLIETDELLADLGRVTKYDTRLHFLESLKNRGRQQAGRWLEQHFEAVGRESSCDLELFL</sequence>
<keyword evidence="7" id="KW-1185">Reference proteome</keyword>
<dbReference type="Proteomes" id="UP001596422">
    <property type="component" value="Unassembled WGS sequence"/>
</dbReference>
<evidence type="ECO:0000313" key="6">
    <source>
        <dbReference type="EMBL" id="MFC6671007.1"/>
    </source>
</evidence>
<evidence type="ECO:0000256" key="1">
    <source>
        <dbReference type="ARBA" id="ARBA00022801"/>
    </source>
</evidence>
<name>A0ABW2A0L0_9GAMM</name>
<evidence type="ECO:0000313" key="7">
    <source>
        <dbReference type="Proteomes" id="UP001596422"/>
    </source>
</evidence>
<keyword evidence="1 4" id="KW-0378">Hydrolase</keyword>
<dbReference type="SUPFAM" id="SSF52151">
    <property type="entry name" value="FabD/lysophospholipase-like"/>
    <property type="match status" value="1"/>
</dbReference>
<evidence type="ECO:0000259" key="5">
    <source>
        <dbReference type="PROSITE" id="PS51635"/>
    </source>
</evidence>
<feature type="active site" description="Proton acceptor" evidence="4">
    <location>
        <position position="187"/>
    </location>
</feature>
<feature type="domain" description="PNPLA" evidence="5">
    <location>
        <begin position="8"/>
        <end position="200"/>
    </location>
</feature>
<dbReference type="PANTHER" id="PTHR14226">
    <property type="entry name" value="NEUROPATHY TARGET ESTERASE/SWISS CHEESE D.MELANOGASTER"/>
    <property type="match status" value="1"/>
</dbReference>
<feature type="short sequence motif" description="GXSXG" evidence="4">
    <location>
        <begin position="40"/>
        <end position="44"/>
    </location>
</feature>
<evidence type="ECO:0000256" key="2">
    <source>
        <dbReference type="ARBA" id="ARBA00022963"/>
    </source>
</evidence>
<comment type="caution">
    <text evidence="6">The sequence shown here is derived from an EMBL/GenBank/DDBJ whole genome shotgun (WGS) entry which is preliminary data.</text>
</comment>
<dbReference type="InterPro" id="IPR050301">
    <property type="entry name" value="NTE"/>
</dbReference>
<dbReference type="Gene3D" id="3.40.1090.10">
    <property type="entry name" value="Cytosolic phospholipase A2 catalytic domain"/>
    <property type="match status" value="2"/>
</dbReference>